<reference evidence="1 2" key="1">
    <citation type="submission" date="2020-10" db="EMBL/GenBank/DDBJ databases">
        <title>Phylogeny of dyella-like bacteria.</title>
        <authorList>
            <person name="Fu J."/>
        </authorList>
    </citation>
    <scope>NUCLEOTIDE SEQUENCE [LARGE SCALE GENOMIC DNA]</scope>
    <source>
        <strain evidence="1 2">BB4</strain>
    </source>
</reference>
<comment type="caution">
    <text evidence="1">The sequence shown here is derived from an EMBL/GenBank/DDBJ whole genome shotgun (WGS) entry which is preliminary data.</text>
</comment>
<evidence type="ECO:0000313" key="1">
    <source>
        <dbReference type="EMBL" id="MFK2918934.1"/>
    </source>
</evidence>
<accession>A0ABW8KBW0</accession>
<dbReference type="Proteomes" id="UP001620408">
    <property type="component" value="Unassembled WGS sequence"/>
</dbReference>
<gene>
    <name evidence="1" type="ORF">ISS97_16805</name>
</gene>
<evidence type="ECO:0000313" key="2">
    <source>
        <dbReference type="Proteomes" id="UP001620408"/>
    </source>
</evidence>
<dbReference type="RefSeq" id="WP_379983444.1">
    <property type="nucleotide sequence ID" value="NZ_JADIKD010000012.1"/>
</dbReference>
<dbReference type="EMBL" id="JADIKD010000012">
    <property type="protein sequence ID" value="MFK2918934.1"/>
    <property type="molecule type" value="Genomic_DNA"/>
</dbReference>
<sequence>MDPPHNVPREKPTSRTRLLIYALAGMIEPDPRRVMHWFRNDPIAELDNRTAMELVNTGAANQVIRFLKDIAEDARST</sequence>
<protein>
    <submittedName>
        <fullName evidence="1">DUF2384 domain-containing protein</fullName>
    </submittedName>
</protein>
<proteinExistence type="predicted"/>
<keyword evidence="2" id="KW-1185">Reference proteome</keyword>
<name>A0ABW8KBW0_9GAMM</name>
<organism evidence="1 2">
    <name type="scientific">Dyella koreensis</name>
    <dbReference type="NCBI Taxonomy" id="311235"/>
    <lineage>
        <taxon>Bacteria</taxon>
        <taxon>Pseudomonadati</taxon>
        <taxon>Pseudomonadota</taxon>
        <taxon>Gammaproteobacteria</taxon>
        <taxon>Lysobacterales</taxon>
        <taxon>Rhodanobacteraceae</taxon>
        <taxon>Dyella</taxon>
    </lineage>
</organism>